<keyword evidence="2" id="KW-1185">Reference proteome</keyword>
<dbReference type="AlphaFoldDB" id="A0A9X0YUC0"/>
<evidence type="ECO:0000313" key="1">
    <source>
        <dbReference type="EMBL" id="MBP2077176.1"/>
    </source>
</evidence>
<dbReference type="EMBL" id="JAGGMB010000003">
    <property type="protein sequence ID" value="MBP2077176.1"/>
    <property type="molecule type" value="Genomic_DNA"/>
</dbReference>
<evidence type="ECO:0000313" key="2">
    <source>
        <dbReference type="Proteomes" id="UP001138793"/>
    </source>
</evidence>
<gene>
    <name evidence="1" type="ORF">J2Z64_001407</name>
</gene>
<sequence length="39" mass="4397">MEDRTKAIYDLTDGVDAEFTLDNIKPALDRSLAREVTRG</sequence>
<dbReference type="Proteomes" id="UP001138793">
    <property type="component" value="Unassembled WGS sequence"/>
</dbReference>
<comment type="caution">
    <text evidence="1">The sequence shown here is derived from an EMBL/GenBank/DDBJ whole genome shotgun (WGS) entry which is preliminary data.</text>
</comment>
<organism evidence="1 2">
    <name type="scientific">Oceanobacillus polygoni</name>
    <dbReference type="NCBI Taxonomy" id="1235259"/>
    <lineage>
        <taxon>Bacteria</taxon>
        <taxon>Bacillati</taxon>
        <taxon>Bacillota</taxon>
        <taxon>Bacilli</taxon>
        <taxon>Bacillales</taxon>
        <taxon>Bacillaceae</taxon>
        <taxon>Oceanobacillus</taxon>
    </lineage>
</organism>
<name>A0A9X0YUC0_9BACI</name>
<reference evidence="1" key="1">
    <citation type="submission" date="2021-03" db="EMBL/GenBank/DDBJ databases">
        <title>Genomic Encyclopedia of Type Strains, Phase IV (KMG-IV): sequencing the most valuable type-strain genomes for metagenomic binning, comparative biology and taxonomic classification.</title>
        <authorList>
            <person name="Goeker M."/>
        </authorList>
    </citation>
    <scope>NUCLEOTIDE SEQUENCE</scope>
    <source>
        <strain evidence="1">DSM 107338</strain>
    </source>
</reference>
<protein>
    <submittedName>
        <fullName evidence="1">Uncharacterized protein</fullName>
    </submittedName>
</protein>
<accession>A0A9X0YUC0</accession>
<proteinExistence type="predicted"/>